<dbReference type="InterPro" id="IPR003533">
    <property type="entry name" value="Doublecortin_dom"/>
</dbReference>
<feature type="region of interest" description="Disordered" evidence="6">
    <location>
        <begin position="1647"/>
        <end position="1920"/>
    </location>
</feature>
<feature type="compositionally biased region" description="Basic and acidic residues" evidence="6">
    <location>
        <begin position="1324"/>
        <end position="1335"/>
    </location>
</feature>
<feature type="compositionally biased region" description="Low complexity" evidence="6">
    <location>
        <begin position="933"/>
        <end position="944"/>
    </location>
</feature>
<dbReference type="PANTHER" id="PTHR23005:SF3">
    <property type="entry name" value="RETINITIS PIGMENTOSA 1-LIKE 1 PROTEIN"/>
    <property type="match status" value="1"/>
</dbReference>
<feature type="compositionally biased region" description="Gly residues" evidence="6">
    <location>
        <begin position="1078"/>
        <end position="1090"/>
    </location>
</feature>
<feature type="compositionally biased region" description="Basic and acidic residues" evidence="6">
    <location>
        <begin position="1850"/>
        <end position="1868"/>
    </location>
</feature>
<dbReference type="PANTHER" id="PTHR23005">
    <property type="entry name" value="RETINITIS PIGMENTOSA 1 PROTEIN"/>
    <property type="match status" value="1"/>
</dbReference>
<dbReference type="FunFam" id="3.10.20.230:FF:000008">
    <property type="entry name" value="retinitis pigmentosa 1-like 1 protein"/>
    <property type="match status" value="1"/>
</dbReference>
<keyword evidence="5" id="KW-0966">Cell projection</keyword>
<dbReference type="Pfam" id="PF03607">
    <property type="entry name" value="DCX"/>
    <property type="match status" value="2"/>
</dbReference>
<feature type="compositionally biased region" description="Low complexity" evidence="6">
    <location>
        <begin position="1275"/>
        <end position="1289"/>
    </location>
</feature>
<feature type="region of interest" description="Disordered" evidence="6">
    <location>
        <begin position="228"/>
        <end position="274"/>
    </location>
</feature>
<feature type="compositionally biased region" description="Low complexity" evidence="6">
    <location>
        <begin position="701"/>
        <end position="729"/>
    </location>
</feature>
<dbReference type="Proteomes" id="UP000593571">
    <property type="component" value="Unassembled WGS sequence"/>
</dbReference>
<dbReference type="GO" id="GO:0035082">
    <property type="term" value="P:axoneme assembly"/>
    <property type="evidence" value="ECO:0007669"/>
    <property type="project" value="TreeGrafter"/>
</dbReference>
<feature type="compositionally biased region" description="Basic and acidic residues" evidence="6">
    <location>
        <begin position="552"/>
        <end position="561"/>
    </location>
</feature>
<feature type="compositionally biased region" description="Low complexity" evidence="6">
    <location>
        <begin position="1732"/>
        <end position="1743"/>
    </location>
</feature>
<feature type="region of interest" description="Disordered" evidence="6">
    <location>
        <begin position="1928"/>
        <end position="1947"/>
    </location>
</feature>
<dbReference type="GO" id="GO:0035556">
    <property type="term" value="P:intracellular signal transduction"/>
    <property type="evidence" value="ECO:0007669"/>
    <property type="project" value="InterPro"/>
</dbReference>
<feature type="compositionally biased region" description="Basic and acidic residues" evidence="6">
    <location>
        <begin position="904"/>
        <end position="913"/>
    </location>
</feature>
<keyword evidence="4" id="KW-0677">Repeat</keyword>
<evidence type="ECO:0000313" key="8">
    <source>
        <dbReference type="EMBL" id="KAF6402338.1"/>
    </source>
</evidence>
<feature type="compositionally biased region" description="Low complexity" evidence="6">
    <location>
        <begin position="454"/>
        <end position="482"/>
    </location>
</feature>
<feature type="region of interest" description="Disordered" evidence="6">
    <location>
        <begin position="872"/>
        <end position="1094"/>
    </location>
</feature>
<feature type="compositionally biased region" description="Polar residues" evidence="6">
    <location>
        <begin position="1928"/>
        <end position="1939"/>
    </location>
</feature>
<comment type="subcellular location">
    <subcellularLocation>
        <location evidence="1">Cell projection</location>
    </subcellularLocation>
    <subcellularLocation>
        <location evidence="2">Cytoplasm</location>
    </subcellularLocation>
</comment>
<feature type="region of interest" description="Disordered" evidence="6">
    <location>
        <begin position="1560"/>
        <end position="1585"/>
    </location>
</feature>
<protein>
    <submittedName>
        <fullName evidence="8">RP1 like 1</fullName>
    </submittedName>
</protein>
<feature type="compositionally biased region" description="Gly residues" evidence="6">
    <location>
        <begin position="1222"/>
        <end position="1233"/>
    </location>
</feature>
<evidence type="ECO:0000256" key="6">
    <source>
        <dbReference type="SAM" id="MobiDB-lite"/>
    </source>
</evidence>
<feature type="domain" description="Doublecortin" evidence="7">
    <location>
        <begin position="34"/>
        <end position="109"/>
    </location>
</feature>
<dbReference type="GO" id="GO:0005930">
    <property type="term" value="C:axoneme"/>
    <property type="evidence" value="ECO:0007669"/>
    <property type="project" value="TreeGrafter"/>
</dbReference>
<feature type="region of interest" description="Disordered" evidence="6">
    <location>
        <begin position="1318"/>
        <end position="1444"/>
    </location>
</feature>
<dbReference type="SMART" id="SM00537">
    <property type="entry name" value="DCX"/>
    <property type="match status" value="2"/>
</dbReference>
<feature type="compositionally biased region" description="Basic residues" evidence="6">
    <location>
        <begin position="675"/>
        <end position="697"/>
    </location>
</feature>
<sequence>MNSTPKDAQPPTYRECLLPSVARTPSVTQVTPAKKITFLKRGDPQFAGVRLPVHQRTFKSFSALMDELSQRVPLSFGVRSVTTPRGLHGLSALEQLEDGGCYLCSDKKPPKTSSGPGLPQGRSPSAQQSRDVEGQGEAPGTSASRRGPKAPRRIMLVKNGEPGSQQTVTLSHRNTRSLTAFLSKASDLLHFPVKRVYTASGEKVDSLKALLRSPSVLVCAGHEPFRPPAVEGARRKGTETLPGQTSRNKNGSWGPKAKQSVIHSRPRSGSRPRRFSLLSEKSGLSEPLGSLSHTWMGPAPHSQDMPAQLGSLGAGDDVEKKVHMNEDGSLSVEMKVRFQLLGDDMLLWSRRVGGPGTLPAASGEDPVLGEVDPLHGVLEGHPGNSSEPGEAGCKETFERGRWQPGSRYEIWTNPLYTGLGEGTASQRRAGRTRHSHSRGLWSQGVSGGKRSIEDSASIASSDSPPEGSEPSSSRCSRSQEGSVGSCGLRLAPRADFQKRAGWEAGGTAQAGEGPGPEGAGPGSREHRCLQPRTHGVARALSDSSVSTGPHEASSERGEQHRGHLSKTRTVTSLWRATEGGGPSSPTLSASSLRSKDPQGEESGQGTKHPQDRGGSGTRLPQAAGHHGSGDTAGGCSPPSACASAVGGRRKQGSRASAVSSPSVSGLGRGAQRGCPRQHHNRKNAHRPLHSPVSRRRPGPPSLSRAHPVARSPAPRNRASRGAGPPSSASLHSQDARGVSSAPFTPVSDSDCASHFYPPYSPSAETEGDPEFRAHSMTLTPSSLFRSQADGLGEKAWGDAPKPPWSLVLPDGQDKGEKPEFPQGCRCSQTGTSSVPGTPGGETRALQLPQPQGSQEPLSEACSVCSRYCPCPPRAQPSVKKQPSGSSSHSGGDHSADRGPGGAKPGEEKLDLQHPRPPGSRSRARGEALRAPRRGSPGLGPRPSRVFQGQATGAEEGSQEQADGGRVSPGALPRASPEAVVREWLNNIPEQPVPMDYEMVDDSTEVAGDGQESPTEDPVEQHSSEGLGEPSQPRGPSPEGTANEEAEPDGALPVTGDAGPQSAESPPHGRISEAPKEAGAGGGSAGDGGPGQCVLPHRVSASIQIMKALMGSKQGRPSSLPEVSSAVGRRLSHSAQALITCLARLRFFDEDRGSPTHKARFTDSPRYQELLSTFQTLWPGCGLRRGELDSHLWELGGCQALSCLRSHAVTEDFTPTSSSGVDVGSGSGGSGDGSGPCAVDCTPVSERTELPLKIPYQRPDSRTSENPVGLENQQPSGSTASSSSRAPACATGKEGAEGHSVEQTLDSDLDRAAENTVQEVGVQLEKTREEKERAELQGDGVGGFPEEGQAVGQEPSGAGRQDAEGARGGERVQEEEAGRDPGEGKDPTETAGNLTERDLNASGRQSDPNTESSLEKLPTAARMDREQTQTKFTQGAGEKGPSMAHRVSLDPDSLWVSRLLRKMEKAFMAHLASATAELRARWSLPSDDLLDQMVAELQQDVRQRLHDSTEKELQKIQSRAGGKARGPPRGALRWETSLQTEQRRRRLQGLRNLSAFSEQTWARGSPSLSQEDVPALSEAPEAPLGREAEGEEFCPCEACTKKNVIPASPKDTMGIACTPIKEAFDLKQILQKKKGGCAHEEIAEVAPEKTGMELLHRDPLGTGTVQGGDGGLEDEDDGKGSQTLSRGEDPESEEENVATEKVEGSMDPCEGCWLEAAEWEEQGVSDKEENLEEGSGAEVSVEGEASGGGDRSPGGQNDGPDAVEAQETEGEGQPESRGGDQGEKERKLQVGPRQGQSGNASGCSSPDQQGRPTPPPAPGGDDPGQRSGLKTAPSSSRTSSLGNCSQLSQKGSEEEPSKGDMRTAADEPKGVPGPERTFISMYPEGSTSEQEGSTSGSRTPERGTEEGLTPEPGAGQGKVIKSLTWTETRVKNLSTNTTDGFGQDDLDF</sequence>
<feature type="compositionally biased region" description="Low complexity" evidence="6">
    <location>
        <begin position="829"/>
        <end position="842"/>
    </location>
</feature>
<feature type="compositionally biased region" description="Basic and acidic residues" evidence="6">
    <location>
        <begin position="1647"/>
        <end position="1658"/>
    </location>
</feature>
<evidence type="ECO:0000256" key="4">
    <source>
        <dbReference type="ARBA" id="ARBA00022737"/>
    </source>
</evidence>
<feature type="compositionally biased region" description="Low complexity" evidence="6">
    <location>
        <begin position="1883"/>
        <end position="1897"/>
    </location>
</feature>
<dbReference type="InterPro" id="IPR036572">
    <property type="entry name" value="Doublecortin_dom_sf"/>
</dbReference>
<feature type="compositionally biased region" description="Basic residues" evidence="6">
    <location>
        <begin position="428"/>
        <end position="437"/>
    </location>
</feature>
<feature type="compositionally biased region" description="Polar residues" evidence="6">
    <location>
        <begin position="241"/>
        <end position="251"/>
    </location>
</feature>
<feature type="domain" description="Doublecortin" evidence="7">
    <location>
        <begin position="152"/>
        <end position="231"/>
    </location>
</feature>
<evidence type="ECO:0000256" key="1">
    <source>
        <dbReference type="ARBA" id="ARBA00004316"/>
    </source>
</evidence>
<evidence type="ECO:0000259" key="7">
    <source>
        <dbReference type="PROSITE" id="PS50309"/>
    </source>
</evidence>
<feature type="compositionally biased region" description="Basic and acidic residues" evidence="6">
    <location>
        <begin position="1360"/>
        <end position="1387"/>
    </location>
</feature>
<reference evidence="8 9" key="1">
    <citation type="journal article" date="2020" name="Nature">
        <title>Six reference-quality genomes reveal evolution of bat adaptations.</title>
        <authorList>
            <person name="Jebb D."/>
            <person name="Huang Z."/>
            <person name="Pippel M."/>
            <person name="Hughes G.M."/>
            <person name="Lavrichenko K."/>
            <person name="Devanna P."/>
            <person name="Winkler S."/>
            <person name="Jermiin L.S."/>
            <person name="Skirmuntt E.C."/>
            <person name="Katzourakis A."/>
            <person name="Burkitt-Gray L."/>
            <person name="Ray D.A."/>
            <person name="Sullivan K.A.M."/>
            <person name="Roscito J.G."/>
            <person name="Kirilenko B.M."/>
            <person name="Davalos L.M."/>
            <person name="Corthals A.P."/>
            <person name="Power M.L."/>
            <person name="Jones G."/>
            <person name="Ransome R.D."/>
            <person name="Dechmann D.K.N."/>
            <person name="Locatelli A.G."/>
            <person name="Puechmaille S.J."/>
            <person name="Fedrigo O."/>
            <person name="Jarvis E.D."/>
            <person name="Hiller M."/>
            <person name="Vernes S.C."/>
            <person name="Myers E.W."/>
            <person name="Teeling E.C."/>
        </authorList>
    </citation>
    <scope>NUCLEOTIDE SEQUENCE [LARGE SCALE GENOMIC DNA]</scope>
    <source>
        <strain evidence="8">MRouAeg1</strain>
        <tissue evidence="8">Muscle</tissue>
    </source>
</reference>
<feature type="compositionally biased region" description="Basic residues" evidence="6">
    <location>
        <begin position="264"/>
        <end position="274"/>
    </location>
</feature>
<keyword evidence="9" id="KW-1185">Reference proteome</keyword>
<gene>
    <name evidence="8" type="ORF">HJG63_016867</name>
</gene>
<evidence type="ECO:0000256" key="2">
    <source>
        <dbReference type="ARBA" id="ARBA00004496"/>
    </source>
</evidence>
<feature type="compositionally biased region" description="Polar residues" evidence="6">
    <location>
        <begin position="1793"/>
        <end position="1804"/>
    </location>
</feature>
<evidence type="ECO:0000256" key="3">
    <source>
        <dbReference type="ARBA" id="ARBA00022490"/>
    </source>
</evidence>
<feature type="region of interest" description="Disordered" evidence="6">
    <location>
        <begin position="279"/>
        <end position="298"/>
    </location>
</feature>
<feature type="compositionally biased region" description="Low complexity" evidence="6">
    <location>
        <begin position="583"/>
        <end position="592"/>
    </location>
</feature>
<proteinExistence type="predicted"/>
<feature type="region of interest" description="Disordered" evidence="6">
    <location>
        <begin position="104"/>
        <end position="152"/>
    </location>
</feature>
<feature type="compositionally biased region" description="Gly residues" evidence="6">
    <location>
        <begin position="512"/>
        <end position="521"/>
    </location>
</feature>
<feature type="compositionally biased region" description="Basic and acidic residues" evidence="6">
    <location>
        <begin position="1776"/>
        <end position="1787"/>
    </location>
</feature>
<organism evidence="8 9">
    <name type="scientific">Rousettus aegyptiacus</name>
    <name type="common">Egyptian fruit bat</name>
    <name type="synonym">Pteropus aegyptiacus</name>
    <dbReference type="NCBI Taxonomy" id="9407"/>
    <lineage>
        <taxon>Eukaryota</taxon>
        <taxon>Metazoa</taxon>
        <taxon>Chordata</taxon>
        <taxon>Craniata</taxon>
        <taxon>Vertebrata</taxon>
        <taxon>Euteleostomi</taxon>
        <taxon>Mammalia</taxon>
        <taxon>Eutheria</taxon>
        <taxon>Laurasiatheria</taxon>
        <taxon>Chiroptera</taxon>
        <taxon>Yinpterochiroptera</taxon>
        <taxon>Pteropodoidea</taxon>
        <taxon>Pteropodidae</taxon>
        <taxon>Rousettinae</taxon>
        <taxon>Rousettus</taxon>
    </lineage>
</organism>
<dbReference type="PROSITE" id="PS50309">
    <property type="entry name" value="DC"/>
    <property type="match status" value="2"/>
</dbReference>
<dbReference type="EMBL" id="JACASE010000016">
    <property type="protein sequence ID" value="KAF6402338.1"/>
    <property type="molecule type" value="Genomic_DNA"/>
</dbReference>
<feature type="compositionally biased region" description="Polar residues" evidence="6">
    <location>
        <begin position="1401"/>
        <end position="1411"/>
    </location>
</feature>
<feature type="region of interest" description="Disordered" evidence="6">
    <location>
        <begin position="1211"/>
        <end position="1300"/>
    </location>
</feature>
<name>A0A7J8BUA9_ROUAE</name>
<evidence type="ECO:0000256" key="5">
    <source>
        <dbReference type="ARBA" id="ARBA00023273"/>
    </source>
</evidence>
<comment type="caution">
    <text evidence="8">The sequence shown here is derived from an EMBL/GenBank/DDBJ whole genome shotgun (WGS) entry which is preliminary data.</text>
</comment>
<feature type="compositionally biased region" description="Polar residues" evidence="6">
    <location>
        <begin position="1831"/>
        <end position="1849"/>
    </location>
</feature>
<accession>A0A7J8BUA9</accession>
<feature type="region of interest" description="Disordered" evidence="6">
    <location>
        <begin position="1507"/>
        <end position="1529"/>
    </location>
</feature>
<feature type="compositionally biased region" description="Low complexity" evidence="6">
    <location>
        <begin position="1518"/>
        <end position="1529"/>
    </location>
</feature>
<dbReference type="GO" id="GO:0042461">
    <property type="term" value="P:photoreceptor cell development"/>
    <property type="evidence" value="ECO:0007669"/>
    <property type="project" value="TreeGrafter"/>
</dbReference>
<dbReference type="GO" id="GO:0060041">
    <property type="term" value="P:retina development in camera-type eye"/>
    <property type="evidence" value="ECO:0007669"/>
    <property type="project" value="TreeGrafter"/>
</dbReference>
<dbReference type="SUPFAM" id="SSF89837">
    <property type="entry name" value="Doublecortin (DC)"/>
    <property type="match status" value="2"/>
</dbReference>
<feature type="compositionally biased region" description="Low complexity" evidence="6">
    <location>
        <begin position="653"/>
        <end position="664"/>
    </location>
</feature>
<dbReference type="Gene3D" id="3.10.20.230">
    <property type="entry name" value="Doublecortin domain"/>
    <property type="match status" value="2"/>
</dbReference>
<feature type="region of interest" description="Disordered" evidence="6">
    <location>
        <begin position="416"/>
        <end position="858"/>
    </location>
</feature>
<feature type="compositionally biased region" description="Polar residues" evidence="6">
    <location>
        <begin position="1560"/>
        <end position="1569"/>
    </location>
</feature>
<evidence type="ECO:0000313" key="9">
    <source>
        <dbReference type="Proteomes" id="UP000593571"/>
    </source>
</evidence>
<keyword evidence="3" id="KW-0963">Cytoplasm</keyword>
<feature type="compositionally biased region" description="Polar residues" evidence="6">
    <location>
        <begin position="776"/>
        <end position="785"/>
    </location>
</feature>